<dbReference type="RefSeq" id="WP_274993572.1">
    <property type="nucleotide sequence ID" value="NZ_JAJQQP010000005.1"/>
</dbReference>
<protein>
    <submittedName>
        <fullName evidence="2">DNA-binding XRE family transcriptional regulator</fullName>
    </submittedName>
</protein>
<organism evidence="2 3">
    <name type="scientific">Promicromonospora iranensis</name>
    <dbReference type="NCBI Taxonomy" id="1105144"/>
    <lineage>
        <taxon>Bacteria</taxon>
        <taxon>Bacillati</taxon>
        <taxon>Actinomycetota</taxon>
        <taxon>Actinomycetes</taxon>
        <taxon>Micrococcales</taxon>
        <taxon>Promicromonosporaceae</taxon>
        <taxon>Promicromonospora</taxon>
    </lineage>
</organism>
<feature type="domain" description="HTH cro/C1-type" evidence="1">
    <location>
        <begin position="46"/>
        <end position="76"/>
    </location>
</feature>
<keyword evidence="3" id="KW-1185">Reference proteome</keyword>
<dbReference type="SUPFAM" id="SSF47413">
    <property type="entry name" value="lambda repressor-like DNA-binding domains"/>
    <property type="match status" value="1"/>
</dbReference>
<keyword evidence="2" id="KW-0238">DNA-binding</keyword>
<dbReference type="CDD" id="cd00093">
    <property type="entry name" value="HTH_XRE"/>
    <property type="match status" value="1"/>
</dbReference>
<dbReference type="Gene3D" id="1.10.260.40">
    <property type="entry name" value="lambda repressor-like DNA-binding domains"/>
    <property type="match status" value="1"/>
</dbReference>
<dbReference type="InterPro" id="IPR001387">
    <property type="entry name" value="Cro/C1-type_HTH"/>
</dbReference>
<sequence>MSAEDAYTPFNDELDEIINATPERAAAVAEIRAEMDDADRAYRMNLAALRSAAHYTQEEIAQRLGMSQSAVSRAEKRGDMLYSTLLSYLRAAGAENPTLVVTMHGKRIEIDLATAAEHETPAA</sequence>
<dbReference type="Proteomes" id="UP001183585">
    <property type="component" value="Unassembled WGS sequence"/>
</dbReference>
<accession>A0ABU2CU00</accession>
<dbReference type="Pfam" id="PF13560">
    <property type="entry name" value="HTH_31"/>
    <property type="match status" value="1"/>
</dbReference>
<evidence type="ECO:0000313" key="2">
    <source>
        <dbReference type="EMBL" id="MDR7384751.1"/>
    </source>
</evidence>
<evidence type="ECO:0000259" key="1">
    <source>
        <dbReference type="PROSITE" id="PS50943"/>
    </source>
</evidence>
<dbReference type="EMBL" id="JAVDYE010000001">
    <property type="protein sequence ID" value="MDR7384751.1"/>
    <property type="molecule type" value="Genomic_DNA"/>
</dbReference>
<proteinExistence type="predicted"/>
<dbReference type="GO" id="GO:0003677">
    <property type="term" value="F:DNA binding"/>
    <property type="evidence" value="ECO:0007669"/>
    <property type="project" value="UniProtKB-KW"/>
</dbReference>
<dbReference type="InterPro" id="IPR010982">
    <property type="entry name" value="Lambda_DNA-bd_dom_sf"/>
</dbReference>
<reference evidence="2 3" key="1">
    <citation type="submission" date="2023-07" db="EMBL/GenBank/DDBJ databases">
        <title>Sequencing the genomes of 1000 actinobacteria strains.</title>
        <authorList>
            <person name="Klenk H.-P."/>
        </authorList>
    </citation>
    <scope>NUCLEOTIDE SEQUENCE [LARGE SCALE GENOMIC DNA]</scope>
    <source>
        <strain evidence="2 3">DSM 45554</strain>
    </source>
</reference>
<dbReference type="SMART" id="SM00530">
    <property type="entry name" value="HTH_XRE"/>
    <property type="match status" value="1"/>
</dbReference>
<name>A0ABU2CU00_9MICO</name>
<evidence type="ECO:0000313" key="3">
    <source>
        <dbReference type="Proteomes" id="UP001183585"/>
    </source>
</evidence>
<comment type="caution">
    <text evidence="2">The sequence shown here is derived from an EMBL/GenBank/DDBJ whole genome shotgun (WGS) entry which is preliminary data.</text>
</comment>
<dbReference type="PROSITE" id="PS50943">
    <property type="entry name" value="HTH_CROC1"/>
    <property type="match status" value="1"/>
</dbReference>
<gene>
    <name evidence="2" type="ORF">J2S48_004266</name>
</gene>